<gene>
    <name evidence="1" type="ORF">KSV97_09275</name>
    <name evidence="2" type="ORF">KSW06_09100</name>
</gene>
<evidence type="ECO:0000313" key="3">
    <source>
        <dbReference type="Proteomes" id="UP001196408"/>
    </source>
</evidence>
<dbReference type="EMBL" id="JAHOEF010000072">
    <property type="protein sequence ID" value="MBV3383396.1"/>
    <property type="molecule type" value="Genomic_DNA"/>
</dbReference>
<reference evidence="1 4" key="1">
    <citation type="submission" date="2021-06" db="EMBL/GenBank/DDBJ databases">
        <title>Collection of gut derived symbiotic bacterial strains cultured from healthy donors.</title>
        <authorList>
            <person name="Lin H."/>
            <person name="Littmann E."/>
            <person name="Pamer E.G."/>
        </authorList>
    </citation>
    <scope>NUCLEOTIDE SEQUENCE</scope>
    <source>
        <strain evidence="2 4">MSK.21.70</strain>
        <strain evidence="1">MSK.21.82</strain>
    </source>
</reference>
<proteinExistence type="predicted"/>
<sequence>MILEVINMNFVWNTNELNASVVSIYETNITLNTTACMHFENVNYVLLGIDYDNHCIGIKPVGKQAINDGIYPQDQLHKISRGKSYGRITNKPFIKELADLIPLDFNEKNVYKFKGTYDIVHEVLIVDYKEGKLNG</sequence>
<organism evidence="1 3">
    <name type="scientific">Catenibacterium mitsuokai</name>
    <dbReference type="NCBI Taxonomy" id="100886"/>
    <lineage>
        <taxon>Bacteria</taxon>
        <taxon>Bacillati</taxon>
        <taxon>Bacillota</taxon>
        <taxon>Erysipelotrichia</taxon>
        <taxon>Erysipelotrichales</taxon>
        <taxon>Coprobacillaceae</taxon>
        <taxon>Catenibacterium</taxon>
    </lineage>
</organism>
<evidence type="ECO:0000313" key="4">
    <source>
        <dbReference type="Proteomes" id="UP001197492"/>
    </source>
</evidence>
<dbReference type="Proteomes" id="UP001196408">
    <property type="component" value="Unassembled WGS sequence"/>
</dbReference>
<comment type="caution">
    <text evidence="1">The sequence shown here is derived from an EMBL/GenBank/DDBJ whole genome shotgun (WGS) entry which is preliminary data.</text>
</comment>
<dbReference type="AlphaFoldDB" id="A0AAW4N008"/>
<dbReference type="EMBL" id="JAHOEL010000070">
    <property type="protein sequence ID" value="MBV3393400.1"/>
    <property type="molecule type" value="Genomic_DNA"/>
</dbReference>
<protein>
    <submittedName>
        <fullName evidence="1">Uncharacterized protein</fullName>
    </submittedName>
</protein>
<dbReference type="Proteomes" id="UP001197492">
    <property type="component" value="Unassembled WGS sequence"/>
</dbReference>
<evidence type="ECO:0000313" key="1">
    <source>
        <dbReference type="EMBL" id="MBV3383396.1"/>
    </source>
</evidence>
<evidence type="ECO:0000313" key="2">
    <source>
        <dbReference type="EMBL" id="MBV3393400.1"/>
    </source>
</evidence>
<accession>A0AAW4N008</accession>
<keyword evidence="4" id="KW-1185">Reference proteome</keyword>
<name>A0AAW4N008_9FIRM</name>